<dbReference type="OrthoDB" id="1845088at2759"/>
<dbReference type="Proteomes" id="UP000195402">
    <property type="component" value="Unassembled WGS sequence"/>
</dbReference>
<dbReference type="InParanoid" id="A0A200PUS6"/>
<organism evidence="2 3">
    <name type="scientific">Macleaya cordata</name>
    <name type="common">Five-seeded plume-poppy</name>
    <name type="synonym">Bocconia cordata</name>
    <dbReference type="NCBI Taxonomy" id="56857"/>
    <lineage>
        <taxon>Eukaryota</taxon>
        <taxon>Viridiplantae</taxon>
        <taxon>Streptophyta</taxon>
        <taxon>Embryophyta</taxon>
        <taxon>Tracheophyta</taxon>
        <taxon>Spermatophyta</taxon>
        <taxon>Magnoliopsida</taxon>
        <taxon>Ranunculales</taxon>
        <taxon>Papaveraceae</taxon>
        <taxon>Papaveroideae</taxon>
        <taxon>Macleaya</taxon>
    </lineage>
</organism>
<dbReference type="EMBL" id="MVGT01004034">
    <property type="protein sequence ID" value="OVA01969.1"/>
    <property type="molecule type" value="Genomic_DNA"/>
</dbReference>
<evidence type="ECO:0000313" key="2">
    <source>
        <dbReference type="EMBL" id="OVA01969.1"/>
    </source>
</evidence>
<protein>
    <submittedName>
        <fullName evidence="2">Uncharacterized protein</fullName>
    </submittedName>
</protein>
<reference evidence="2 3" key="1">
    <citation type="journal article" date="2017" name="Mol. Plant">
        <title>The Genome of Medicinal Plant Macleaya cordata Provides New Insights into Benzylisoquinoline Alkaloids Metabolism.</title>
        <authorList>
            <person name="Liu X."/>
            <person name="Liu Y."/>
            <person name="Huang P."/>
            <person name="Ma Y."/>
            <person name="Qing Z."/>
            <person name="Tang Q."/>
            <person name="Cao H."/>
            <person name="Cheng P."/>
            <person name="Zheng Y."/>
            <person name="Yuan Z."/>
            <person name="Zhou Y."/>
            <person name="Liu J."/>
            <person name="Tang Z."/>
            <person name="Zhuo Y."/>
            <person name="Zhang Y."/>
            <person name="Yu L."/>
            <person name="Huang J."/>
            <person name="Yang P."/>
            <person name="Peng Q."/>
            <person name="Zhang J."/>
            <person name="Jiang W."/>
            <person name="Zhang Z."/>
            <person name="Lin K."/>
            <person name="Ro D.K."/>
            <person name="Chen X."/>
            <person name="Xiong X."/>
            <person name="Shang Y."/>
            <person name="Huang S."/>
            <person name="Zeng J."/>
        </authorList>
    </citation>
    <scope>NUCLEOTIDE SEQUENCE [LARGE SCALE GENOMIC DNA]</scope>
    <source>
        <strain evidence="3">cv. BLH2017</strain>
        <tissue evidence="2">Root</tissue>
    </source>
</reference>
<feature type="region of interest" description="Disordered" evidence="1">
    <location>
        <begin position="1"/>
        <end position="32"/>
    </location>
</feature>
<name>A0A200PUS6_MACCD</name>
<accession>A0A200PUS6</accession>
<dbReference type="OMA" id="VLYWINA"/>
<comment type="caution">
    <text evidence="2">The sequence shown here is derived from an EMBL/GenBank/DDBJ whole genome shotgun (WGS) entry which is preliminary data.</text>
</comment>
<evidence type="ECO:0000256" key="1">
    <source>
        <dbReference type="SAM" id="MobiDB-lite"/>
    </source>
</evidence>
<keyword evidence="3" id="KW-1185">Reference proteome</keyword>
<sequence>MASSTPSSDPSAATTPTHQTSTTPTSTDPYPIPNLSTMTHLVSVKLDRTNHLLWKSQMEPLLYSHDLYGFVDPAVLAPPTHILDTTTNVLQPNPIYAQWCKVIINQK</sequence>
<proteinExistence type="predicted"/>
<gene>
    <name evidence="2" type="ORF">BVC80_1479g3</name>
</gene>
<evidence type="ECO:0000313" key="3">
    <source>
        <dbReference type="Proteomes" id="UP000195402"/>
    </source>
</evidence>
<feature type="compositionally biased region" description="Low complexity" evidence="1">
    <location>
        <begin position="1"/>
        <end position="29"/>
    </location>
</feature>
<dbReference type="AlphaFoldDB" id="A0A200PUS6"/>